<dbReference type="RefSeq" id="XP_001395754.3">
    <property type="nucleotide sequence ID" value="XM_001395717.3"/>
</dbReference>
<dbReference type="KEGG" id="ang:An12g06990"/>
<evidence type="ECO:0000313" key="1">
    <source>
        <dbReference type="RefSeq" id="XP_001395754.3"/>
    </source>
</evidence>
<sequence length="73" mass="8484">MTGRKTVEEKEGYATVKRTICYAYLISLRKTESRPFNLIAKSKPEKRPGEPLFDLLDLLERRAFTIMESESTE</sequence>
<dbReference type="GeneID" id="4986048"/>
<reference evidence="1" key="2">
    <citation type="submission" date="2025-08" db="UniProtKB">
        <authorList>
            <consortium name="RefSeq"/>
        </authorList>
    </citation>
    <scope>IDENTIFICATION</scope>
</reference>
<proteinExistence type="predicted"/>
<reference evidence="1" key="1">
    <citation type="submission" date="2025-02" db="EMBL/GenBank/DDBJ databases">
        <authorList>
            <consortium name="NCBI Genome Project"/>
        </authorList>
    </citation>
    <scope>NUCLEOTIDE SEQUENCE</scope>
</reference>
<accession>A0AAJ6VRS4</accession>
<dbReference type="AlphaFoldDB" id="A0AAJ6VRS4"/>
<protein>
    <submittedName>
        <fullName evidence="1">Uncharacterized protein</fullName>
    </submittedName>
</protein>
<organism evidence="1">
    <name type="scientific">Aspergillus niger</name>
    <dbReference type="NCBI Taxonomy" id="5061"/>
    <lineage>
        <taxon>Eukaryota</taxon>
        <taxon>Fungi</taxon>
        <taxon>Dikarya</taxon>
        <taxon>Ascomycota</taxon>
        <taxon>Pezizomycotina</taxon>
        <taxon>Eurotiomycetes</taxon>
        <taxon>Eurotiomycetidae</taxon>
        <taxon>Eurotiales</taxon>
        <taxon>Aspergillaceae</taxon>
        <taxon>Aspergillus</taxon>
        <taxon>Aspergillus subgen. Circumdati</taxon>
    </lineage>
</organism>
<gene>
    <name evidence="1" type="ORF">An12g06990</name>
</gene>
<name>A0AAJ6VRS4_ASPNG</name>
<dbReference type="VEuPathDB" id="FungiDB:An12g06990"/>